<sequence>MSRTFQYNLDQILPVVQMKFIPNPFEKLCVKLETAFLTDYSIDNEKMDYNFDFEQDVVMKSTEQLQSVFASEPCSNGTKIIPSELVFPIEKLITTNSSPSLQDQHDNGNGSQLNIEGFDTQSTDPFQEAELKAINDIEELQTLIFPLAPLNTPFDDESKPAELSTATPTLYHQPENLIIPNETNAINDQLGYPIQPTILSVIDDVPSVPNKSDQIVGEPDKQLYVNIDQLPSSLDSPEFDNESLSPKPPIPAPRKFKGTTSHPSNSPTPQPRLTTPKSTPRAKPLHTDQVLPAPPKYQVDSTIPDNIEQTTACMPADECSPPYSQILNKNDMYPLFNPSLKPNSQSANCFALYDLTESILGDISRQVNVNSQVESLPQYQQQQDPLSEEENIFRRVVDMGFPMESVKNISISFDTKNESQLIEYMLTIQNMAESNGWSSEAVETAFILLKGETDKMKDYMETFSKYKEMGFQETKIHSALAKCGKEYEKMLEILIEST</sequence>
<dbReference type="EMBL" id="JAKMXF010000210">
    <property type="protein sequence ID" value="KAI6655273.1"/>
    <property type="molecule type" value="Genomic_DNA"/>
</dbReference>
<dbReference type="Proteomes" id="UP001165289">
    <property type="component" value="Unassembled WGS sequence"/>
</dbReference>
<feature type="domain" description="UBA" evidence="2">
    <location>
        <begin position="452"/>
        <end position="497"/>
    </location>
</feature>
<feature type="compositionally biased region" description="Polar residues" evidence="1">
    <location>
        <begin position="258"/>
        <end position="278"/>
    </location>
</feature>
<dbReference type="PANTHER" id="PTHR15960">
    <property type="entry name" value="LD44032P"/>
    <property type="match status" value="1"/>
</dbReference>
<gene>
    <name evidence="3" type="ORF">LOD99_2561</name>
</gene>
<dbReference type="GO" id="GO:0043162">
    <property type="term" value="P:ubiquitin-dependent protein catabolic process via the multivesicular body sorting pathway"/>
    <property type="evidence" value="ECO:0007669"/>
    <property type="project" value="InterPro"/>
</dbReference>
<dbReference type="InterPro" id="IPR042575">
    <property type="entry name" value="UBAP1_C"/>
</dbReference>
<evidence type="ECO:0000313" key="4">
    <source>
        <dbReference type="Proteomes" id="UP001165289"/>
    </source>
</evidence>
<dbReference type="AlphaFoldDB" id="A0AAV7K210"/>
<proteinExistence type="predicted"/>
<evidence type="ECO:0000256" key="1">
    <source>
        <dbReference type="SAM" id="MobiDB-lite"/>
    </source>
</evidence>
<accession>A0AAV7K210</accession>
<dbReference type="PANTHER" id="PTHR15960:SF5">
    <property type="entry name" value="LD44032P"/>
    <property type="match status" value="1"/>
</dbReference>
<dbReference type="GO" id="GO:0000813">
    <property type="term" value="C:ESCRT I complex"/>
    <property type="evidence" value="ECO:0007669"/>
    <property type="project" value="InterPro"/>
</dbReference>
<protein>
    <recommendedName>
        <fullName evidence="2">UBA domain-containing protein</fullName>
    </recommendedName>
</protein>
<feature type="region of interest" description="Disordered" evidence="1">
    <location>
        <begin position="231"/>
        <end position="301"/>
    </location>
</feature>
<dbReference type="PROSITE" id="PS50030">
    <property type="entry name" value="UBA"/>
    <property type="match status" value="1"/>
</dbReference>
<organism evidence="3 4">
    <name type="scientific">Oopsacas minuta</name>
    <dbReference type="NCBI Taxonomy" id="111878"/>
    <lineage>
        <taxon>Eukaryota</taxon>
        <taxon>Metazoa</taxon>
        <taxon>Porifera</taxon>
        <taxon>Hexactinellida</taxon>
        <taxon>Hexasterophora</taxon>
        <taxon>Lyssacinosida</taxon>
        <taxon>Leucopsacidae</taxon>
        <taxon>Oopsacas</taxon>
    </lineage>
</organism>
<comment type="caution">
    <text evidence="3">The sequence shown here is derived from an EMBL/GenBank/DDBJ whole genome shotgun (WGS) entry which is preliminary data.</text>
</comment>
<keyword evidence="4" id="KW-1185">Reference proteome</keyword>
<reference evidence="3 4" key="1">
    <citation type="journal article" date="2023" name="BMC Biol.">
        <title>The compact genome of the sponge Oopsacas minuta (Hexactinellida) is lacking key metazoan core genes.</title>
        <authorList>
            <person name="Santini S."/>
            <person name="Schenkelaars Q."/>
            <person name="Jourda C."/>
            <person name="Duchesne M."/>
            <person name="Belahbib H."/>
            <person name="Rocher C."/>
            <person name="Selva M."/>
            <person name="Riesgo A."/>
            <person name="Vervoort M."/>
            <person name="Leys S.P."/>
            <person name="Kodjabachian L."/>
            <person name="Le Bivic A."/>
            <person name="Borchiellini C."/>
            <person name="Claverie J.M."/>
            <person name="Renard E."/>
        </authorList>
    </citation>
    <scope>NUCLEOTIDE SEQUENCE [LARGE SCALE GENOMIC DNA]</scope>
    <source>
        <strain evidence="3">SPO-2</strain>
    </source>
</reference>
<evidence type="ECO:0000313" key="3">
    <source>
        <dbReference type="EMBL" id="KAI6655273.1"/>
    </source>
</evidence>
<dbReference type="Gene3D" id="1.20.120.1920">
    <property type="entry name" value="UBAP1 SOUBA domain"/>
    <property type="match status" value="1"/>
</dbReference>
<evidence type="ECO:0000259" key="2">
    <source>
        <dbReference type="PROSITE" id="PS50030"/>
    </source>
</evidence>
<name>A0AAV7K210_9METZ</name>
<dbReference type="InterPro" id="IPR038870">
    <property type="entry name" value="UBAP1"/>
</dbReference>
<dbReference type="InterPro" id="IPR015940">
    <property type="entry name" value="UBA"/>
</dbReference>
<dbReference type="GO" id="GO:0043130">
    <property type="term" value="F:ubiquitin binding"/>
    <property type="evidence" value="ECO:0007669"/>
    <property type="project" value="InterPro"/>
</dbReference>